<sequence length="247" mass="25714">MSLKGKTAVITGSGRGIGKAIAFKLAQMGANVVLNSTPSSDSADIAAEELRAAGYNVIVTKGNVSCAEDVEVMINTAKEAFGSVDILVNNAGITRDTLLVRMSEEDWDDVLDTNLKGAFLCTKAAAKIMVKQRSGKIINITSVAGVMGNPGQANYSASKAGMIGLTKTTAKELASRGITCNAVAPGLTISRMTEALPEKVKENYLSNIPLGRFGTPEDVANVVGFLASDDANYITGQVIHIDGGLVM</sequence>
<dbReference type="CDD" id="cd05333">
    <property type="entry name" value="BKR_SDR_c"/>
    <property type="match status" value="1"/>
</dbReference>
<dbReference type="SMART" id="SM00822">
    <property type="entry name" value="PKS_KR"/>
    <property type="match status" value="1"/>
</dbReference>
<comment type="similarity">
    <text evidence="3 14">Belongs to the short-chain dehydrogenases/reductases (SDR) family.</text>
</comment>
<dbReference type="PRINTS" id="PR00080">
    <property type="entry name" value="SDRFAMILY"/>
</dbReference>
<dbReference type="PANTHER" id="PTHR42879">
    <property type="entry name" value="3-OXOACYL-(ACYL-CARRIER-PROTEIN) REDUCTASE"/>
    <property type="match status" value="1"/>
</dbReference>
<dbReference type="PRINTS" id="PR00081">
    <property type="entry name" value="GDHRDH"/>
</dbReference>
<dbReference type="UniPathway" id="UPA00094"/>
<dbReference type="OrthoDB" id="9803333at2"/>
<dbReference type="KEGG" id="cthd:CDO33_08445"/>
<feature type="active site" description="Proton acceptor" evidence="12">
    <location>
        <position position="155"/>
    </location>
</feature>
<keyword evidence="4 14" id="KW-0444">Lipid biosynthesis</keyword>
<dbReference type="NCBIfam" id="NF005559">
    <property type="entry name" value="PRK07231.1"/>
    <property type="match status" value="1"/>
</dbReference>
<dbReference type="NCBIfam" id="NF009466">
    <property type="entry name" value="PRK12826.1-2"/>
    <property type="match status" value="1"/>
</dbReference>
<keyword evidence="7 14" id="KW-0560">Oxidoreductase</keyword>
<comment type="pathway">
    <text evidence="2 14">Lipid metabolism; fatty acid biosynthesis.</text>
</comment>
<comment type="catalytic activity">
    <reaction evidence="11 14">
        <text>a (3R)-hydroxyacyl-[ACP] + NADP(+) = a 3-oxoacyl-[ACP] + NADPH + H(+)</text>
        <dbReference type="Rhea" id="RHEA:17397"/>
        <dbReference type="Rhea" id="RHEA-COMP:9916"/>
        <dbReference type="Rhea" id="RHEA-COMP:9945"/>
        <dbReference type="ChEBI" id="CHEBI:15378"/>
        <dbReference type="ChEBI" id="CHEBI:57783"/>
        <dbReference type="ChEBI" id="CHEBI:58349"/>
        <dbReference type="ChEBI" id="CHEBI:78776"/>
        <dbReference type="ChEBI" id="CHEBI:78827"/>
        <dbReference type="EC" id="1.1.1.100"/>
    </reaction>
</comment>
<keyword evidence="6 13" id="KW-0521">NADP</keyword>
<dbReference type="FunFam" id="3.40.50.720:FF:000037">
    <property type="entry name" value="3-oxoacyl-[acyl-carrier-protein] reductase FabG"/>
    <property type="match status" value="1"/>
</dbReference>
<evidence type="ECO:0000256" key="12">
    <source>
        <dbReference type="PIRSR" id="PIRSR611284-1"/>
    </source>
</evidence>
<evidence type="ECO:0000256" key="4">
    <source>
        <dbReference type="ARBA" id="ARBA00022516"/>
    </source>
</evidence>
<dbReference type="GO" id="GO:0008202">
    <property type="term" value="P:steroid metabolic process"/>
    <property type="evidence" value="ECO:0007669"/>
    <property type="project" value="UniProtKB-KW"/>
</dbReference>
<dbReference type="SUPFAM" id="SSF51735">
    <property type="entry name" value="NAD(P)-binding Rossmann-fold domains"/>
    <property type="match status" value="1"/>
</dbReference>
<dbReference type="InterPro" id="IPR020904">
    <property type="entry name" value="Sc_DH/Rdtase_CS"/>
</dbReference>
<dbReference type="PANTHER" id="PTHR42879:SF2">
    <property type="entry name" value="3-OXOACYL-[ACYL-CARRIER-PROTEIN] REDUCTASE FABG"/>
    <property type="match status" value="1"/>
</dbReference>
<evidence type="ECO:0000256" key="5">
    <source>
        <dbReference type="ARBA" id="ARBA00022832"/>
    </source>
</evidence>
<comment type="caution">
    <text evidence="16">The sequence shown here is derived from an EMBL/GenBank/DDBJ whole genome shotgun (WGS) entry which is preliminary data.</text>
</comment>
<evidence type="ECO:0000256" key="13">
    <source>
        <dbReference type="PIRSR" id="PIRSR611284-2"/>
    </source>
</evidence>
<feature type="binding site" evidence="13">
    <location>
        <begin position="63"/>
        <end position="64"/>
    </location>
    <ligand>
        <name>NADP(+)</name>
        <dbReference type="ChEBI" id="CHEBI:58349"/>
    </ligand>
</feature>
<dbReference type="GO" id="GO:0006633">
    <property type="term" value="P:fatty acid biosynthetic process"/>
    <property type="evidence" value="ECO:0007669"/>
    <property type="project" value="UniProtKB-UniPathway"/>
</dbReference>
<feature type="domain" description="Ketoreductase" evidence="15">
    <location>
        <begin position="6"/>
        <end position="186"/>
    </location>
</feature>
<evidence type="ECO:0000256" key="6">
    <source>
        <dbReference type="ARBA" id="ARBA00022857"/>
    </source>
</evidence>
<gene>
    <name evidence="16" type="ORF">CDQ84_07910</name>
</gene>
<feature type="binding site" evidence="13">
    <location>
        <begin position="12"/>
        <end position="15"/>
    </location>
    <ligand>
        <name>NADP(+)</name>
        <dbReference type="ChEBI" id="CHEBI:58349"/>
    </ligand>
</feature>
<evidence type="ECO:0000256" key="1">
    <source>
        <dbReference type="ARBA" id="ARBA00002607"/>
    </source>
</evidence>
<dbReference type="RefSeq" id="WP_103081194.1">
    <property type="nucleotide sequence ID" value="NZ_CP021850.1"/>
</dbReference>
<organism evidence="16 17">
    <name type="scientific">Clostridium thermosuccinogenes</name>
    <dbReference type="NCBI Taxonomy" id="84032"/>
    <lineage>
        <taxon>Bacteria</taxon>
        <taxon>Bacillati</taxon>
        <taxon>Bacillota</taxon>
        <taxon>Clostridia</taxon>
        <taxon>Eubacteriales</taxon>
        <taxon>Clostridiaceae</taxon>
        <taxon>Clostridium</taxon>
    </lineage>
</organism>
<evidence type="ECO:0000256" key="3">
    <source>
        <dbReference type="ARBA" id="ARBA00006484"/>
    </source>
</evidence>
<evidence type="ECO:0000256" key="14">
    <source>
        <dbReference type="RuleBase" id="RU366074"/>
    </source>
</evidence>
<dbReference type="EC" id="1.1.1.100" evidence="14"/>
<comment type="subunit">
    <text evidence="14">Homotetramer.</text>
</comment>
<dbReference type="EMBL" id="NIOJ01000016">
    <property type="protein sequence ID" value="PNT99761.1"/>
    <property type="molecule type" value="Genomic_DNA"/>
</dbReference>
<protein>
    <recommendedName>
        <fullName evidence="14">3-oxoacyl-[acyl-carrier-protein] reductase</fullName>
        <ecNumber evidence="14">1.1.1.100</ecNumber>
    </recommendedName>
</protein>
<dbReference type="GO" id="GO:0051287">
    <property type="term" value="F:NAD binding"/>
    <property type="evidence" value="ECO:0007669"/>
    <property type="project" value="UniProtKB-UniRule"/>
</dbReference>
<evidence type="ECO:0000256" key="10">
    <source>
        <dbReference type="ARBA" id="ARBA00023221"/>
    </source>
</evidence>
<dbReference type="PROSITE" id="PS00061">
    <property type="entry name" value="ADH_SHORT"/>
    <property type="match status" value="1"/>
</dbReference>
<keyword evidence="5 14" id="KW-0276">Fatty acid metabolism</keyword>
<dbReference type="InterPro" id="IPR002347">
    <property type="entry name" value="SDR_fam"/>
</dbReference>
<evidence type="ECO:0000256" key="11">
    <source>
        <dbReference type="ARBA" id="ARBA00048508"/>
    </source>
</evidence>
<dbReference type="InterPro" id="IPR011284">
    <property type="entry name" value="3oxo_ACP_reduc"/>
</dbReference>
<comment type="function">
    <text evidence="1 14">Catalyzes the NADPH-dependent reduction of beta-ketoacyl-ACP substrates to beta-hydroxyacyl-ACP products, the first reductive step in the elongation cycle of fatty acid biosynthesis.</text>
</comment>
<evidence type="ECO:0000256" key="8">
    <source>
        <dbReference type="ARBA" id="ARBA00023098"/>
    </source>
</evidence>
<dbReference type="InterPro" id="IPR050259">
    <property type="entry name" value="SDR"/>
</dbReference>
<feature type="binding site" evidence="13">
    <location>
        <begin position="155"/>
        <end position="159"/>
    </location>
    <ligand>
        <name>NADP(+)</name>
        <dbReference type="ChEBI" id="CHEBI:58349"/>
    </ligand>
</feature>
<feature type="binding site" evidence="13">
    <location>
        <position position="90"/>
    </location>
    <ligand>
        <name>NADP(+)</name>
        <dbReference type="ChEBI" id="CHEBI:58349"/>
    </ligand>
</feature>
<keyword evidence="10" id="KW-0753">Steroid metabolism</keyword>
<dbReference type="NCBIfam" id="NF004198">
    <property type="entry name" value="PRK05653.1-3"/>
    <property type="match status" value="1"/>
</dbReference>
<dbReference type="InterPro" id="IPR057326">
    <property type="entry name" value="KR_dom"/>
</dbReference>
<dbReference type="GO" id="GO:0004316">
    <property type="term" value="F:3-oxoacyl-[acyl-carrier-protein] reductase (NADPH) activity"/>
    <property type="evidence" value="ECO:0007669"/>
    <property type="project" value="UniProtKB-UniRule"/>
</dbReference>
<evidence type="ECO:0000256" key="7">
    <source>
        <dbReference type="ARBA" id="ARBA00023002"/>
    </source>
</evidence>
<dbReference type="Gene3D" id="3.40.50.720">
    <property type="entry name" value="NAD(P)-binding Rossmann-like Domain"/>
    <property type="match status" value="1"/>
</dbReference>
<reference evidence="16 17" key="1">
    <citation type="submission" date="2017-06" db="EMBL/GenBank/DDBJ databases">
        <title>Investigating the central metabolism of Clostridium thermosuccinogenes.</title>
        <authorList>
            <person name="Koendjbiharie J.G."/>
            <person name="van Kranenburg R."/>
        </authorList>
    </citation>
    <scope>NUCLEOTIDE SEQUENCE [LARGE SCALE GENOMIC DNA]</scope>
    <source>
        <strain evidence="16 17">DSM 5806</strain>
    </source>
</reference>
<name>A0A2K2FG71_9CLOT</name>
<dbReference type="AlphaFoldDB" id="A0A2K2FG71"/>
<evidence type="ECO:0000256" key="2">
    <source>
        <dbReference type="ARBA" id="ARBA00005194"/>
    </source>
</evidence>
<dbReference type="NCBIfam" id="TIGR01830">
    <property type="entry name" value="3oxo_ACP_reduc"/>
    <property type="match status" value="1"/>
</dbReference>
<evidence type="ECO:0000313" key="16">
    <source>
        <dbReference type="EMBL" id="PNT99761.1"/>
    </source>
</evidence>
<keyword evidence="9 14" id="KW-0275">Fatty acid biosynthesis</keyword>
<proteinExistence type="inferred from homology"/>
<keyword evidence="17" id="KW-1185">Reference proteome</keyword>
<accession>A0A2K2FG71</accession>
<keyword evidence="8 14" id="KW-0443">Lipid metabolism</keyword>
<evidence type="ECO:0000259" key="15">
    <source>
        <dbReference type="SMART" id="SM00822"/>
    </source>
</evidence>
<evidence type="ECO:0000313" key="17">
    <source>
        <dbReference type="Proteomes" id="UP000236151"/>
    </source>
</evidence>
<dbReference type="Pfam" id="PF13561">
    <property type="entry name" value="adh_short_C2"/>
    <property type="match status" value="1"/>
</dbReference>
<dbReference type="Proteomes" id="UP000236151">
    <property type="component" value="Unassembled WGS sequence"/>
</dbReference>
<dbReference type="InterPro" id="IPR036291">
    <property type="entry name" value="NAD(P)-bd_dom_sf"/>
</dbReference>
<evidence type="ECO:0000256" key="9">
    <source>
        <dbReference type="ARBA" id="ARBA00023160"/>
    </source>
</evidence>